<dbReference type="Gramene" id="PVH65936">
    <property type="protein sequence ID" value="PVH65936"/>
    <property type="gene ID" value="PAHAL_1G108500"/>
</dbReference>
<sequence length="138" mass="14554">MTCKGLYAKCPPFLLRALLLHQERTDRHRLESKGGCVSPPCWPRPRSSHHHLISSRHGLAPLPPTRDLRAGAASSAVSQASTHRPSSRPPCSLAEPTPGSTTAEATQGAPLPPRLLPRSGAAATLRSAALPPLLACAI</sequence>
<evidence type="ECO:0000256" key="1">
    <source>
        <dbReference type="SAM" id="MobiDB-lite"/>
    </source>
</evidence>
<accession>A0A2T8KUT1</accession>
<proteinExistence type="predicted"/>
<reference evidence="2" key="1">
    <citation type="submission" date="2018-04" db="EMBL/GenBank/DDBJ databases">
        <title>WGS assembly of Panicum hallii.</title>
        <authorList>
            <person name="Lovell J."/>
            <person name="Jenkins J."/>
            <person name="Lowry D."/>
            <person name="Mamidi S."/>
            <person name="Sreedasyam A."/>
            <person name="Weng X."/>
            <person name="Barry K."/>
            <person name="Bonette J."/>
            <person name="Campitelli B."/>
            <person name="Daum C."/>
            <person name="Gordon S."/>
            <person name="Gould B."/>
            <person name="Lipzen A."/>
            <person name="Macqueen A."/>
            <person name="Palacio-Mejia J."/>
            <person name="Plott C."/>
            <person name="Shakirov E."/>
            <person name="Shu S."/>
            <person name="Yoshinaga Y."/>
            <person name="Zane M."/>
            <person name="Rokhsar D."/>
            <person name="Grimwood J."/>
            <person name="Schmutz J."/>
            <person name="Juenger T."/>
        </authorList>
    </citation>
    <scope>NUCLEOTIDE SEQUENCE [LARGE SCALE GENOMIC DNA]</scope>
    <source>
        <strain evidence="2">FIL2</strain>
    </source>
</reference>
<gene>
    <name evidence="2" type="ORF">PAHAL_1G108500</name>
</gene>
<evidence type="ECO:0000313" key="2">
    <source>
        <dbReference type="EMBL" id="PVH65936.1"/>
    </source>
</evidence>
<feature type="compositionally biased region" description="Low complexity" evidence="1">
    <location>
        <begin position="70"/>
        <end position="81"/>
    </location>
</feature>
<feature type="region of interest" description="Disordered" evidence="1">
    <location>
        <begin position="29"/>
        <end position="117"/>
    </location>
</feature>
<name>A0A2T8KUT1_9POAL</name>
<protein>
    <submittedName>
        <fullName evidence="2">Uncharacterized protein</fullName>
    </submittedName>
</protein>
<organism evidence="2">
    <name type="scientific">Panicum hallii</name>
    <dbReference type="NCBI Taxonomy" id="206008"/>
    <lineage>
        <taxon>Eukaryota</taxon>
        <taxon>Viridiplantae</taxon>
        <taxon>Streptophyta</taxon>
        <taxon>Embryophyta</taxon>
        <taxon>Tracheophyta</taxon>
        <taxon>Spermatophyta</taxon>
        <taxon>Magnoliopsida</taxon>
        <taxon>Liliopsida</taxon>
        <taxon>Poales</taxon>
        <taxon>Poaceae</taxon>
        <taxon>PACMAD clade</taxon>
        <taxon>Panicoideae</taxon>
        <taxon>Panicodae</taxon>
        <taxon>Paniceae</taxon>
        <taxon>Panicinae</taxon>
        <taxon>Panicum</taxon>
        <taxon>Panicum sect. Panicum</taxon>
    </lineage>
</organism>
<dbReference type="AlphaFoldDB" id="A0A2T8KUT1"/>
<dbReference type="EMBL" id="CM008046">
    <property type="protein sequence ID" value="PVH65936.1"/>
    <property type="molecule type" value="Genomic_DNA"/>
</dbReference>
<dbReference type="Proteomes" id="UP000243499">
    <property type="component" value="Chromosome 1"/>
</dbReference>